<evidence type="ECO:0000256" key="5">
    <source>
        <dbReference type="ARBA" id="ARBA00022840"/>
    </source>
</evidence>
<protein>
    <submittedName>
        <fullName evidence="7">Carbohydrate kinase</fullName>
        <ecNumber evidence="7">2.7.1.-</ecNumber>
    </submittedName>
</protein>
<dbReference type="SUPFAM" id="SSF53613">
    <property type="entry name" value="Ribokinase-like"/>
    <property type="match status" value="1"/>
</dbReference>
<keyword evidence="8" id="KW-1185">Reference proteome</keyword>
<organism evidence="7 8">
    <name type="scientific">Ammonicoccus fulvus</name>
    <dbReference type="NCBI Taxonomy" id="3138240"/>
    <lineage>
        <taxon>Bacteria</taxon>
        <taxon>Bacillati</taxon>
        <taxon>Actinomycetota</taxon>
        <taxon>Actinomycetes</taxon>
        <taxon>Propionibacteriales</taxon>
        <taxon>Propionibacteriaceae</taxon>
        <taxon>Ammonicoccus</taxon>
    </lineage>
</organism>
<keyword evidence="3" id="KW-0547">Nucleotide-binding</keyword>
<gene>
    <name evidence="7" type="ORF">AADG42_07120</name>
</gene>
<dbReference type="InterPro" id="IPR011611">
    <property type="entry name" value="PfkB_dom"/>
</dbReference>
<keyword evidence="5" id="KW-0067">ATP-binding</keyword>
<name>A0ABZ3FQP1_9ACTN</name>
<dbReference type="Pfam" id="PF00294">
    <property type="entry name" value="PfkB"/>
    <property type="match status" value="1"/>
</dbReference>
<reference evidence="7 8" key="1">
    <citation type="submission" date="2024-04" db="EMBL/GenBank/DDBJ databases">
        <title>Isolation of an actinomycete strain from pig manure.</title>
        <authorList>
            <person name="Gong T."/>
            <person name="Yu Z."/>
            <person name="An M."/>
            <person name="Wei C."/>
            <person name="Yang W."/>
            <person name="Liu L."/>
        </authorList>
    </citation>
    <scope>NUCLEOTIDE SEQUENCE [LARGE SCALE GENOMIC DNA]</scope>
    <source>
        <strain evidence="7 8">ZF39</strain>
    </source>
</reference>
<dbReference type="InterPro" id="IPR029056">
    <property type="entry name" value="Ribokinase-like"/>
</dbReference>
<dbReference type="PANTHER" id="PTHR43085:SF1">
    <property type="entry name" value="PSEUDOURIDINE KINASE-RELATED"/>
    <property type="match status" value="1"/>
</dbReference>
<dbReference type="CDD" id="cd01167">
    <property type="entry name" value="bac_FRK"/>
    <property type="match status" value="1"/>
</dbReference>
<dbReference type="GO" id="GO:0016301">
    <property type="term" value="F:kinase activity"/>
    <property type="evidence" value="ECO:0007669"/>
    <property type="project" value="UniProtKB-KW"/>
</dbReference>
<evidence type="ECO:0000259" key="6">
    <source>
        <dbReference type="Pfam" id="PF00294"/>
    </source>
</evidence>
<evidence type="ECO:0000256" key="1">
    <source>
        <dbReference type="ARBA" id="ARBA00010688"/>
    </source>
</evidence>
<sequence length="308" mass="32246">MQFVVCGEALIDLVPDEGGDTFRTPWSALSAGGPVNTAIGLARLGERVQFAGRLSTDRFGRQLRAHLAAGGVGLEQSVDSDDPTPLAVVSVGADGSATYAFHFDRTAAFGWRAAELPAVDQGDWLHVASLATVVDPGAGALLPWVDAHTGPLSFDINVRPTVIADPEDYWRRVQPWLEVLGRHGGVVRGSDEDIDFLAGASGETGTPESVLRAWRDRFGFGVAVVTTGASGAWGCDAQGEGRVPGRPVEVVDTVGAGDTFTAALLAEYARSGDLHAALDEGVAAGAYACGRRGPQPPTRAELEAFLER</sequence>
<dbReference type="InterPro" id="IPR050306">
    <property type="entry name" value="PfkB_Carbo_kinase"/>
</dbReference>
<keyword evidence="2 7" id="KW-0808">Transferase</keyword>
<dbReference type="PROSITE" id="PS00584">
    <property type="entry name" value="PFKB_KINASES_2"/>
    <property type="match status" value="1"/>
</dbReference>
<dbReference type="InterPro" id="IPR002173">
    <property type="entry name" value="Carboh/pur_kinase_PfkB_CS"/>
</dbReference>
<comment type="similarity">
    <text evidence="1">Belongs to the carbohydrate kinase PfkB family.</text>
</comment>
<dbReference type="EMBL" id="CP154795">
    <property type="protein sequence ID" value="XAN07075.1"/>
    <property type="molecule type" value="Genomic_DNA"/>
</dbReference>
<evidence type="ECO:0000256" key="3">
    <source>
        <dbReference type="ARBA" id="ARBA00022741"/>
    </source>
</evidence>
<evidence type="ECO:0000256" key="2">
    <source>
        <dbReference type="ARBA" id="ARBA00022679"/>
    </source>
</evidence>
<proteinExistence type="inferred from homology"/>
<dbReference type="Gene3D" id="3.40.1190.20">
    <property type="match status" value="1"/>
</dbReference>
<evidence type="ECO:0000313" key="7">
    <source>
        <dbReference type="EMBL" id="XAN07075.1"/>
    </source>
</evidence>
<dbReference type="EC" id="2.7.1.-" evidence="7"/>
<feature type="domain" description="Carbohydrate kinase PfkB" evidence="6">
    <location>
        <begin position="4"/>
        <end position="298"/>
    </location>
</feature>
<evidence type="ECO:0000256" key="4">
    <source>
        <dbReference type="ARBA" id="ARBA00022777"/>
    </source>
</evidence>
<evidence type="ECO:0000313" key="8">
    <source>
        <dbReference type="Proteomes" id="UP001442841"/>
    </source>
</evidence>
<accession>A0ABZ3FQP1</accession>
<keyword evidence="4 7" id="KW-0418">Kinase</keyword>
<dbReference type="Proteomes" id="UP001442841">
    <property type="component" value="Chromosome"/>
</dbReference>
<dbReference type="PANTHER" id="PTHR43085">
    <property type="entry name" value="HEXOKINASE FAMILY MEMBER"/>
    <property type="match status" value="1"/>
</dbReference>
<dbReference type="RefSeq" id="WP_425308529.1">
    <property type="nucleotide sequence ID" value="NZ_CP154795.1"/>
</dbReference>